<dbReference type="SUPFAM" id="SSF54001">
    <property type="entry name" value="Cysteine proteinases"/>
    <property type="match status" value="1"/>
</dbReference>
<evidence type="ECO:0000256" key="3">
    <source>
        <dbReference type="PROSITE-ProRule" id="PRU00239"/>
    </source>
</evidence>
<feature type="compositionally biased region" description="Basic and acidic residues" evidence="4">
    <location>
        <begin position="740"/>
        <end position="753"/>
    </location>
</feature>
<keyword evidence="3" id="KW-0645">Protease</keyword>
<keyword evidence="3" id="KW-0788">Thiol protease</keyword>
<feature type="compositionally biased region" description="Low complexity" evidence="4">
    <location>
        <begin position="754"/>
        <end position="788"/>
    </location>
</feature>
<evidence type="ECO:0000313" key="7">
    <source>
        <dbReference type="Proteomes" id="UP000244855"/>
    </source>
</evidence>
<feature type="domain" description="Calpain catalytic" evidence="5">
    <location>
        <begin position="201"/>
        <end position="494"/>
    </location>
</feature>
<protein>
    <submittedName>
        <fullName evidence="6">Cysteine proteinase</fullName>
    </submittedName>
</protein>
<dbReference type="AlphaFoldDB" id="A0A2V1D2Z1"/>
<dbReference type="PANTHER" id="PTHR10183:SF425">
    <property type="entry name" value="CALPAIN-5"/>
    <property type="match status" value="1"/>
</dbReference>
<feature type="active site" evidence="2 3">
    <location>
        <position position="229"/>
    </location>
</feature>
<accession>A0A2V1D2Z1</accession>
<organism evidence="6 7">
    <name type="scientific">Periconia macrospinosa</name>
    <dbReference type="NCBI Taxonomy" id="97972"/>
    <lineage>
        <taxon>Eukaryota</taxon>
        <taxon>Fungi</taxon>
        <taxon>Dikarya</taxon>
        <taxon>Ascomycota</taxon>
        <taxon>Pezizomycotina</taxon>
        <taxon>Dothideomycetes</taxon>
        <taxon>Pleosporomycetidae</taxon>
        <taxon>Pleosporales</taxon>
        <taxon>Massarineae</taxon>
        <taxon>Periconiaceae</taxon>
        <taxon>Periconia</taxon>
    </lineage>
</organism>
<dbReference type="GO" id="GO:0006508">
    <property type="term" value="P:proteolysis"/>
    <property type="evidence" value="ECO:0007669"/>
    <property type="project" value="UniProtKB-KW"/>
</dbReference>
<dbReference type="PROSITE" id="PS50203">
    <property type="entry name" value="CALPAIN_CAT"/>
    <property type="match status" value="1"/>
</dbReference>
<dbReference type="InterPro" id="IPR000169">
    <property type="entry name" value="Pept_cys_AS"/>
</dbReference>
<feature type="region of interest" description="Disordered" evidence="4">
    <location>
        <begin position="1"/>
        <end position="24"/>
    </location>
</feature>
<proteinExistence type="inferred from homology"/>
<keyword evidence="7" id="KW-1185">Reference proteome</keyword>
<dbReference type="InterPro" id="IPR001300">
    <property type="entry name" value="Peptidase_C2_calpain_cat"/>
</dbReference>
<keyword evidence="3" id="KW-0378">Hydrolase</keyword>
<evidence type="ECO:0000259" key="5">
    <source>
        <dbReference type="PROSITE" id="PS50203"/>
    </source>
</evidence>
<evidence type="ECO:0000256" key="1">
    <source>
        <dbReference type="ARBA" id="ARBA00007623"/>
    </source>
</evidence>
<reference evidence="6 7" key="1">
    <citation type="journal article" date="2018" name="Sci. Rep.">
        <title>Comparative genomics provides insights into the lifestyle and reveals functional heterogeneity of dark septate endophytic fungi.</title>
        <authorList>
            <person name="Knapp D.G."/>
            <person name="Nemeth J.B."/>
            <person name="Barry K."/>
            <person name="Hainaut M."/>
            <person name="Henrissat B."/>
            <person name="Johnson J."/>
            <person name="Kuo A."/>
            <person name="Lim J.H.P."/>
            <person name="Lipzen A."/>
            <person name="Nolan M."/>
            <person name="Ohm R.A."/>
            <person name="Tamas L."/>
            <person name="Grigoriev I.V."/>
            <person name="Spatafora J.W."/>
            <person name="Nagy L.G."/>
            <person name="Kovacs G.M."/>
        </authorList>
    </citation>
    <scope>NUCLEOTIDE SEQUENCE [LARGE SCALE GENOMIC DNA]</scope>
    <source>
        <strain evidence="6 7">DSE2036</strain>
    </source>
</reference>
<dbReference type="PROSITE" id="PS00139">
    <property type="entry name" value="THIOL_PROTEASE_CYS"/>
    <property type="match status" value="1"/>
</dbReference>
<feature type="compositionally biased region" description="Acidic residues" evidence="4">
    <location>
        <begin position="795"/>
        <end position="823"/>
    </location>
</feature>
<dbReference type="InterPro" id="IPR022684">
    <property type="entry name" value="Calpain_cysteine_protease"/>
</dbReference>
<evidence type="ECO:0000313" key="6">
    <source>
        <dbReference type="EMBL" id="PVH92365.1"/>
    </source>
</evidence>
<dbReference type="InterPro" id="IPR038765">
    <property type="entry name" value="Papain-like_cys_pep_sf"/>
</dbReference>
<feature type="compositionally biased region" description="Basic residues" evidence="4">
    <location>
        <begin position="692"/>
        <end position="701"/>
    </location>
</feature>
<evidence type="ECO:0000256" key="4">
    <source>
        <dbReference type="SAM" id="MobiDB-lite"/>
    </source>
</evidence>
<dbReference type="Proteomes" id="UP000244855">
    <property type="component" value="Unassembled WGS sequence"/>
</dbReference>
<dbReference type="Gene3D" id="3.90.70.10">
    <property type="entry name" value="Cysteine proteinases"/>
    <property type="match status" value="1"/>
</dbReference>
<dbReference type="STRING" id="97972.A0A2V1D2Z1"/>
<sequence>MDPTESSSPICSSDGDTNNNNTMTPQDVVETFWSNMITKKPSKVTNIFPATLYANLLPPFPQPGKVTGQNAAESYQAAADECRARVRRIVRECQRTNQKFTDPEFDIEEDAARARAGASNCLEGIARSLVDEAEGQGEGVGDVSGIDSEDVGLALKILGKISGTTAVTIDLASTARVLGADGGSGGGGDGGSTANPLSIHRIDWIFENPSFTVDGFSSSDVRQGGNGDCWFIAAVASICSNPSLMERVCVERDEECGVYGFVFYRDGEWTWTVVDDNLYLEYPDFDVNGDYYDATGAEERKWKKTKQTGSDALYFASCADQNETWLPLLEKAYAKVHGDYEAIVGGWSGEGVEDLTGGVTTTVLTNRILSKERLWKELLRVNQEFLFTASANHSYHTSTQKGLPLNHAYSVIKAVEAEDEEGKKHRLVQIRNPWGKRSWTGSGEWNGAWGDGAKEWTPYWMNKLNYRFADDGIFWMSFDDLQKRFRVLDRTRLFDKDWTVVQQWTSVDVAWVTGYLNTKFVVEINKAGPTVFVLCQLDDRYFKGLEGKYRFDLHFVLQEDGATPGEHIVRARGAMYGNRSISAEVDLDPGKYHVVPKIAAYKDDDAIEIYDAVQTLAKNNPQKLRQIGLNYDIANAKGVTEEQKREREEKTKKKSEEERKKKEEEEKDKAEFEAWKKEKREREEKEKEKEKKKAKGAKTAKHGAAGRGRIGRLLGRKKKTDESTALSESSDSDDDEPEAEEGRGEKEKEKTDNKTAAAKTQKSTTTPPPSSSSDNTNNTLSTAAADAPDTTKKDDDDDSGAEDEDDDADNEKEKSEEDDDEDDEKKQKSWNAVCVLGLRVYSKDAAVSIKLVKARDPEEGAVLDVDGATGAGATM</sequence>
<dbReference type="Pfam" id="PF00648">
    <property type="entry name" value="Peptidase_C2"/>
    <property type="match status" value="1"/>
</dbReference>
<feature type="compositionally biased region" description="Acidic residues" evidence="4">
    <location>
        <begin position="730"/>
        <end position="739"/>
    </location>
</feature>
<gene>
    <name evidence="6" type="ORF">DM02DRAFT_663003</name>
</gene>
<feature type="active site" evidence="2 3">
    <location>
        <position position="432"/>
    </location>
</feature>
<dbReference type="EMBL" id="KZ805689">
    <property type="protein sequence ID" value="PVH92365.1"/>
    <property type="molecule type" value="Genomic_DNA"/>
</dbReference>
<dbReference type="OrthoDB" id="424753at2759"/>
<name>A0A2V1D2Z1_9PLEO</name>
<dbReference type="GO" id="GO:0004198">
    <property type="term" value="F:calcium-dependent cysteine-type endopeptidase activity"/>
    <property type="evidence" value="ECO:0007669"/>
    <property type="project" value="InterPro"/>
</dbReference>
<dbReference type="PANTHER" id="PTHR10183">
    <property type="entry name" value="CALPAIN"/>
    <property type="match status" value="1"/>
</dbReference>
<feature type="compositionally biased region" description="Basic and acidic residues" evidence="4">
    <location>
        <begin position="639"/>
        <end position="691"/>
    </location>
</feature>
<evidence type="ECO:0000256" key="2">
    <source>
        <dbReference type="PIRSR" id="PIRSR622684-1"/>
    </source>
</evidence>
<feature type="region of interest" description="Disordered" evidence="4">
    <location>
        <begin position="639"/>
        <end position="831"/>
    </location>
</feature>
<comment type="similarity">
    <text evidence="1">Belongs to the peptidase C2 family.</text>
</comment>
<dbReference type="SMART" id="SM00230">
    <property type="entry name" value="CysPc"/>
    <property type="match status" value="1"/>
</dbReference>
<feature type="active site" evidence="2 3">
    <location>
        <position position="407"/>
    </location>
</feature>